<evidence type="ECO:0000256" key="4">
    <source>
        <dbReference type="ARBA" id="ARBA00005638"/>
    </source>
</evidence>
<evidence type="ECO:0000259" key="11">
    <source>
        <dbReference type="Pfam" id="PF01379"/>
    </source>
</evidence>
<evidence type="ECO:0000256" key="2">
    <source>
        <dbReference type="ARBA" id="ARBA00002869"/>
    </source>
</evidence>
<evidence type="ECO:0000256" key="7">
    <source>
        <dbReference type="ARBA" id="ARBA00023244"/>
    </source>
</evidence>
<dbReference type="Proteomes" id="UP000236000">
    <property type="component" value="Unassembled WGS sequence"/>
</dbReference>
<dbReference type="Pfam" id="PF01379">
    <property type="entry name" value="Porphobil_deam"/>
    <property type="match status" value="1"/>
</dbReference>
<protein>
    <recommendedName>
        <fullName evidence="9">Hydroxymethylbilane synthase</fullName>
        <ecNumber evidence="9">2.5.1.61</ecNumber>
    </recommendedName>
</protein>
<comment type="caution">
    <text evidence="13">The sequence shown here is derived from an EMBL/GenBank/DDBJ whole genome shotgun (WGS) entry which is preliminary data.</text>
</comment>
<feature type="domain" description="Porphobilinogen deaminase C-terminal" evidence="12">
    <location>
        <begin position="272"/>
        <end position="339"/>
    </location>
</feature>
<dbReference type="InterPro" id="IPR022419">
    <property type="entry name" value="Porphobilin_deaminase_cofac_BS"/>
</dbReference>
<evidence type="ECO:0000256" key="5">
    <source>
        <dbReference type="ARBA" id="ARBA00011245"/>
    </source>
</evidence>
<gene>
    <name evidence="13" type="ORF">CXU22_06360</name>
</gene>
<dbReference type="InterPro" id="IPR022418">
    <property type="entry name" value="Porphobilinogen_deaminase_C"/>
</dbReference>
<comment type="function">
    <text evidence="2">Tetrapolymerization of the monopyrrole PBG into the hydroxymethylbilane pre-uroporphyrinogen in several discrete steps.</text>
</comment>
<comment type="cofactor">
    <cofactor evidence="1">
        <name>dipyrromethane</name>
        <dbReference type="ChEBI" id="CHEBI:60342"/>
    </cofactor>
</comment>
<dbReference type="PIRSF" id="PIRSF001438">
    <property type="entry name" value="4pyrrol_synth_OHMeBilane_synth"/>
    <property type="match status" value="1"/>
</dbReference>
<organism evidence="13 14">
    <name type="scientific">Akkermansia muciniphila</name>
    <dbReference type="NCBI Taxonomy" id="239935"/>
    <lineage>
        <taxon>Bacteria</taxon>
        <taxon>Pseudomonadati</taxon>
        <taxon>Verrucomicrobiota</taxon>
        <taxon>Verrucomicrobiia</taxon>
        <taxon>Verrucomicrobiales</taxon>
        <taxon>Akkermansiaceae</taxon>
        <taxon>Akkermansia</taxon>
    </lineage>
</organism>
<comment type="similarity">
    <text evidence="4">Belongs to the HMBS family.</text>
</comment>
<evidence type="ECO:0000256" key="1">
    <source>
        <dbReference type="ARBA" id="ARBA00001916"/>
    </source>
</evidence>
<dbReference type="GO" id="GO:0006783">
    <property type="term" value="P:heme biosynthetic process"/>
    <property type="evidence" value="ECO:0007669"/>
    <property type="project" value="TreeGrafter"/>
</dbReference>
<dbReference type="InterPro" id="IPR000860">
    <property type="entry name" value="HemC"/>
</dbReference>
<evidence type="ECO:0000313" key="13">
    <source>
        <dbReference type="EMBL" id="PNC18247.1"/>
    </source>
</evidence>
<dbReference type="InterPro" id="IPR036803">
    <property type="entry name" value="Porphobilinogen_deaminase_C_sf"/>
</dbReference>
<dbReference type="PANTHER" id="PTHR11557:SF0">
    <property type="entry name" value="PORPHOBILINOGEN DEAMINASE"/>
    <property type="match status" value="1"/>
</dbReference>
<dbReference type="PROSITE" id="PS00533">
    <property type="entry name" value="PORPHOBILINOGEN_DEAM"/>
    <property type="match status" value="1"/>
</dbReference>
<dbReference type="OrthoDB" id="9810298at2"/>
<comment type="catalytic activity">
    <reaction evidence="8">
        <text>4 porphobilinogen + H2O = hydroxymethylbilane + 4 NH4(+)</text>
        <dbReference type="Rhea" id="RHEA:13185"/>
        <dbReference type="ChEBI" id="CHEBI:15377"/>
        <dbReference type="ChEBI" id="CHEBI:28938"/>
        <dbReference type="ChEBI" id="CHEBI:57845"/>
        <dbReference type="ChEBI" id="CHEBI:58126"/>
        <dbReference type="EC" id="2.5.1.61"/>
    </reaction>
</comment>
<dbReference type="Gene3D" id="3.30.160.40">
    <property type="entry name" value="Porphobilinogen deaminase, C-terminal domain"/>
    <property type="match status" value="1"/>
</dbReference>
<feature type="domain" description="Porphobilinogen deaminase N-terminal" evidence="11">
    <location>
        <begin position="38"/>
        <end position="258"/>
    </location>
</feature>
<dbReference type="GO" id="GO:0004418">
    <property type="term" value="F:hydroxymethylbilane synthase activity"/>
    <property type="evidence" value="ECO:0007669"/>
    <property type="project" value="UniProtKB-UniRule"/>
</dbReference>
<keyword evidence="7" id="KW-0627">Porphyrin biosynthesis</keyword>
<dbReference type="NCBIfam" id="TIGR00212">
    <property type="entry name" value="hemC"/>
    <property type="match status" value="1"/>
</dbReference>
<comment type="subunit">
    <text evidence="5">Monomer.</text>
</comment>
<sequence>MKPSAAGSRKSPGARPSSRTTSPNTFRTPLSMTSKNTLIIGTRGSALALAQADMVQAALALRHPGLDVRREIIHTTGDRRTDVPLADVARVSGIVDKGIFIKELESALQEGRIDVAVHSLKDVPSELAPGFTLASVLPRAAVEDVLITKEPEWNGTGTLATGSVRRRLMARTYWGSGLRFEDLRGNVPTRLAKLAERPGWDAIILARAGLDRLGLYAPETVAEGRKLYMRPLPVEAFIPAVGQGIVGMECRAADKETADILKGVNDPAAYDCALAERTFLVRLGASCSTPVGVYARLEGEEMVLSAAYYVPGREEPFAVVVRGDRKAPRDLGLRAFEELGVR</sequence>
<evidence type="ECO:0000256" key="8">
    <source>
        <dbReference type="ARBA" id="ARBA00048169"/>
    </source>
</evidence>
<dbReference type="EMBL" id="PJKA01000010">
    <property type="protein sequence ID" value="PNC18247.1"/>
    <property type="molecule type" value="Genomic_DNA"/>
</dbReference>
<dbReference type="InterPro" id="IPR022417">
    <property type="entry name" value="Porphobilin_deaminase_N"/>
</dbReference>
<dbReference type="EC" id="2.5.1.61" evidence="9"/>
<feature type="region of interest" description="Disordered" evidence="10">
    <location>
        <begin position="1"/>
        <end position="30"/>
    </location>
</feature>
<evidence type="ECO:0000256" key="9">
    <source>
        <dbReference type="NCBIfam" id="TIGR00212"/>
    </source>
</evidence>
<reference evidence="13 14" key="1">
    <citation type="journal article" date="2017" name="BMC Genomics">
        <title>Genome sequencing of 39 Akkermansia muciniphila isolates reveals its population structure, genomic and functional diverisity, and global distribution in mammalian gut microbiotas.</title>
        <authorList>
            <person name="Guo X."/>
            <person name="Li S."/>
            <person name="Zhang J."/>
            <person name="Wu F."/>
            <person name="Li X."/>
            <person name="Wu D."/>
            <person name="Zhang M."/>
            <person name="Ou Z."/>
            <person name="Jie Z."/>
            <person name="Yan Q."/>
            <person name="Li P."/>
            <person name="Yi J."/>
            <person name="Peng Y."/>
        </authorList>
    </citation>
    <scope>NUCLEOTIDE SEQUENCE [LARGE SCALE GENOMIC DNA]</scope>
    <source>
        <strain evidence="13 14">GP24</strain>
    </source>
</reference>
<dbReference type="GO" id="GO:0005737">
    <property type="term" value="C:cytoplasm"/>
    <property type="evidence" value="ECO:0007669"/>
    <property type="project" value="UniProtKB-UniRule"/>
</dbReference>
<name>A0A2N8HE65_9BACT</name>
<dbReference type="AlphaFoldDB" id="A0A2N8HE65"/>
<dbReference type="SUPFAM" id="SSF54782">
    <property type="entry name" value="Porphobilinogen deaminase (hydroxymethylbilane synthase), C-terminal domain"/>
    <property type="match status" value="1"/>
</dbReference>
<proteinExistence type="inferred from homology"/>
<dbReference type="SUPFAM" id="SSF53850">
    <property type="entry name" value="Periplasmic binding protein-like II"/>
    <property type="match status" value="1"/>
</dbReference>
<comment type="pathway">
    <text evidence="3">Porphyrin-containing compound metabolism; protoporphyrin-IX biosynthesis; coproporphyrinogen-III from 5-aminolevulinate: step 2/4.</text>
</comment>
<accession>A0A2N8HE65</accession>
<evidence type="ECO:0000259" key="12">
    <source>
        <dbReference type="Pfam" id="PF03900"/>
    </source>
</evidence>
<evidence type="ECO:0000313" key="14">
    <source>
        <dbReference type="Proteomes" id="UP000236000"/>
    </source>
</evidence>
<evidence type="ECO:0000256" key="6">
    <source>
        <dbReference type="ARBA" id="ARBA00022679"/>
    </source>
</evidence>
<evidence type="ECO:0000256" key="3">
    <source>
        <dbReference type="ARBA" id="ARBA00004735"/>
    </source>
</evidence>
<evidence type="ECO:0000256" key="10">
    <source>
        <dbReference type="SAM" id="MobiDB-lite"/>
    </source>
</evidence>
<feature type="compositionally biased region" description="Polar residues" evidence="10">
    <location>
        <begin position="17"/>
        <end position="30"/>
    </location>
</feature>
<keyword evidence="6" id="KW-0808">Transferase</keyword>
<dbReference type="Gene3D" id="3.40.190.10">
    <property type="entry name" value="Periplasmic binding protein-like II"/>
    <property type="match status" value="2"/>
</dbReference>
<dbReference type="Pfam" id="PF03900">
    <property type="entry name" value="Porphobil_deamC"/>
    <property type="match status" value="1"/>
</dbReference>
<dbReference type="PANTHER" id="PTHR11557">
    <property type="entry name" value="PORPHOBILINOGEN DEAMINASE"/>
    <property type="match status" value="1"/>
</dbReference>
<dbReference type="PRINTS" id="PR00151">
    <property type="entry name" value="PORPHBDMNASE"/>
</dbReference>